<proteinExistence type="inferred from homology"/>
<evidence type="ECO:0000313" key="6">
    <source>
        <dbReference type="EMBL" id="MCW7552906.1"/>
    </source>
</evidence>
<dbReference type="Gene3D" id="1.20.58.360">
    <property type="entry name" value="Shigella T3SS effector IpaH defines"/>
    <property type="match status" value="1"/>
</dbReference>
<dbReference type="PANTHER" id="PTHR47114">
    <property type="match status" value="1"/>
</dbReference>
<evidence type="ECO:0000256" key="1">
    <source>
        <dbReference type="ARBA" id="ARBA00022614"/>
    </source>
</evidence>
<sequence length="467" mass="51988">MPDRSAIPTVKISSEELKALILQNKFSNDVLYQVEGTLDLTGYTDLTALPENLSVGGNLYLTDCTGLEALSGNLSVGGDLDLSGCTSLEALSGKLSLGGDLDLSDCTGLGALPNWITTMGETRLGTRHVNLENTGLSDGLIARLRTERAPGMRFYFSRRAGLPEQRFSNLEQGFDFWRKLASSDLEIPELNLQHHQTTDLVRYLGRLTNTADYQNQACRPVLAQRVMAVMSLLAGGGKIREDALRHINHALTSCDDRIILALDDLETLQLLASAEKLAVEKGDDSELRELGLQMMRLDEVKKIAREHMENLSWVDEVEVELAFQIGVRQKLDLPGSTQYMIFRSCAHVSGEDVKKAVKRVKTDCSGAKLKAYLKQWTPWQKFQRLRTVPSFDQLKSIPVSHIDDCLFRAEKTSKMVILSDCHLDYDSLVKAYLENGNNPLNNTPLDWSSVKRLIEKPSPSLPKKHVS</sequence>
<keyword evidence="4" id="KW-0808">Transferase</keyword>
<comment type="caution">
    <text evidence="6">The sequence shown here is derived from an EMBL/GenBank/DDBJ whole genome shotgun (WGS) entry which is preliminary data.</text>
</comment>
<feature type="domain" description="NEL" evidence="5">
    <location>
        <begin position="169"/>
        <end position="467"/>
    </location>
</feature>
<name>A0ABT3MU45_9GAMM</name>
<gene>
    <name evidence="6" type="ORF">NX722_09670</name>
</gene>
<dbReference type="EMBL" id="JAPFCC010000001">
    <property type="protein sequence ID" value="MCW7552906.1"/>
    <property type="molecule type" value="Genomic_DNA"/>
</dbReference>
<dbReference type="InterPro" id="IPR051071">
    <property type="entry name" value="LRR-bact_E3_ubiq_ligases"/>
</dbReference>
<comment type="similarity">
    <text evidence="4">Belongs to the LRR-containing bacterial E3 ligase family.</text>
</comment>
<evidence type="ECO:0000256" key="2">
    <source>
        <dbReference type="ARBA" id="ARBA00022737"/>
    </source>
</evidence>
<keyword evidence="7" id="KW-1185">Reference proteome</keyword>
<keyword evidence="2" id="KW-0677">Repeat</keyword>
<evidence type="ECO:0000256" key="3">
    <source>
        <dbReference type="ARBA" id="ARBA00022786"/>
    </source>
</evidence>
<dbReference type="InterPro" id="IPR029487">
    <property type="entry name" value="NEL_dom"/>
</dbReference>
<keyword evidence="4" id="KW-1035">Host cytoplasm</keyword>
<keyword evidence="4" id="KW-0832">Ubl conjugation</keyword>
<dbReference type="PROSITE" id="PS52053">
    <property type="entry name" value="NEL"/>
    <property type="match status" value="1"/>
</dbReference>
<dbReference type="Proteomes" id="UP001209854">
    <property type="component" value="Unassembled WGS sequence"/>
</dbReference>
<accession>A0ABT3MU45</accession>
<dbReference type="PANTHER" id="PTHR47114:SF2">
    <property type="entry name" value="OLIGODENDROCYTE-MYELIN GLYCOPROTEIN"/>
    <property type="match status" value="1"/>
</dbReference>
<evidence type="ECO:0000259" key="5">
    <source>
        <dbReference type="PROSITE" id="PS52053"/>
    </source>
</evidence>
<feature type="active site" description="Glycyl thioester intermediate" evidence="4">
    <location>
        <position position="254"/>
    </location>
</feature>
<dbReference type="RefSeq" id="WP_262567810.1">
    <property type="nucleotide sequence ID" value="NZ_JAPFCC010000001.1"/>
</dbReference>
<dbReference type="Pfam" id="PF14496">
    <property type="entry name" value="NEL"/>
    <property type="match status" value="1"/>
</dbReference>
<evidence type="ECO:0000313" key="7">
    <source>
        <dbReference type="Proteomes" id="UP001209854"/>
    </source>
</evidence>
<protein>
    <submittedName>
        <fullName evidence="6">NEL-type E3 ubiquitin ligase domain-containing protein</fullName>
    </submittedName>
</protein>
<evidence type="ECO:0000256" key="4">
    <source>
        <dbReference type="PROSITE-ProRule" id="PRU01398"/>
    </source>
</evidence>
<reference evidence="6 7" key="1">
    <citation type="submission" date="2022-10" db="EMBL/GenBank/DDBJ databases">
        <title>High-quality genome sequences of two octocoral-associated bacteria, Endozoicomonas euniceicola EF212 and Endozoicomonas gorgoniicola PS125.</title>
        <authorList>
            <person name="Chiou Y.-J."/>
            <person name="Chen Y.-H."/>
        </authorList>
    </citation>
    <scope>NUCLEOTIDE SEQUENCE [LARGE SCALE GENOMIC DNA]</scope>
    <source>
        <strain evidence="6 7">PS125</strain>
    </source>
</reference>
<keyword evidence="1" id="KW-0433">Leucine-rich repeat</keyword>
<keyword evidence="3 4" id="KW-0833">Ubl conjugation pathway</keyword>
<comment type="PTM">
    <text evidence="4">Ubiquitinated in the presence of host E1 ubiquitin-activating enzyme, E2 ubiquitin-conjugating enzyme and ubiquitin.</text>
</comment>
<keyword evidence="4" id="KW-0964">Secreted</keyword>
<organism evidence="6 7">
    <name type="scientific">Endozoicomonas gorgoniicola</name>
    <dbReference type="NCBI Taxonomy" id="1234144"/>
    <lineage>
        <taxon>Bacteria</taxon>
        <taxon>Pseudomonadati</taxon>
        <taxon>Pseudomonadota</taxon>
        <taxon>Gammaproteobacteria</taxon>
        <taxon>Oceanospirillales</taxon>
        <taxon>Endozoicomonadaceae</taxon>
        <taxon>Endozoicomonas</taxon>
    </lineage>
</organism>